<proteinExistence type="predicted"/>
<reference evidence="2 3" key="1">
    <citation type="submission" date="2014-09" db="EMBL/GenBank/DDBJ databases">
        <authorList>
            <person name="Chan K.-G."/>
        </authorList>
    </citation>
    <scope>NUCLEOTIDE SEQUENCE [LARGE SCALE GENOMIC DNA]</scope>
    <source>
        <strain evidence="2 3">ND07</strain>
    </source>
</reference>
<dbReference type="InterPro" id="IPR016181">
    <property type="entry name" value="Acyl_CoA_acyltransferase"/>
</dbReference>
<dbReference type="Proteomes" id="UP000029493">
    <property type="component" value="Chromosome"/>
</dbReference>
<accession>A0A089YGX2</accession>
<dbReference type="STRING" id="157783.LK03_17580"/>
<dbReference type="OrthoDB" id="9801656at2"/>
<evidence type="ECO:0000313" key="2">
    <source>
        <dbReference type="EMBL" id="AIR90963.1"/>
    </source>
</evidence>
<organism evidence="2 3">
    <name type="scientific">Pseudomonas cremoricolorata</name>
    <dbReference type="NCBI Taxonomy" id="157783"/>
    <lineage>
        <taxon>Bacteria</taxon>
        <taxon>Pseudomonadati</taxon>
        <taxon>Pseudomonadota</taxon>
        <taxon>Gammaproteobacteria</taxon>
        <taxon>Pseudomonadales</taxon>
        <taxon>Pseudomonadaceae</taxon>
        <taxon>Pseudomonas</taxon>
    </lineage>
</organism>
<name>A0A089YGX2_9PSED</name>
<keyword evidence="3" id="KW-1185">Reference proteome</keyword>
<dbReference type="eggNOG" id="COG1670">
    <property type="taxonomic scope" value="Bacteria"/>
</dbReference>
<dbReference type="PANTHER" id="PTHR43792">
    <property type="entry name" value="GNAT FAMILY, PUTATIVE (AFU_ORTHOLOGUE AFUA_3G00765)-RELATED-RELATED"/>
    <property type="match status" value="1"/>
</dbReference>
<keyword evidence="2" id="KW-0808">Transferase</keyword>
<dbReference type="RefSeq" id="WP_038413628.1">
    <property type="nucleotide sequence ID" value="NZ_CP009455.1"/>
</dbReference>
<dbReference type="InterPro" id="IPR000182">
    <property type="entry name" value="GNAT_dom"/>
</dbReference>
<dbReference type="InterPro" id="IPR051531">
    <property type="entry name" value="N-acetyltransferase"/>
</dbReference>
<feature type="domain" description="N-acetyltransferase" evidence="1">
    <location>
        <begin position="9"/>
        <end position="160"/>
    </location>
</feature>
<dbReference type="PROSITE" id="PS51186">
    <property type="entry name" value="GNAT"/>
    <property type="match status" value="1"/>
</dbReference>
<evidence type="ECO:0000313" key="3">
    <source>
        <dbReference type="Proteomes" id="UP000029493"/>
    </source>
</evidence>
<protein>
    <submittedName>
        <fullName evidence="2">GCN5 family acetyltransferase</fullName>
    </submittedName>
</protein>
<dbReference type="SUPFAM" id="SSF55729">
    <property type="entry name" value="Acyl-CoA N-acyltransferases (Nat)"/>
    <property type="match status" value="1"/>
</dbReference>
<dbReference type="Gene3D" id="3.40.630.30">
    <property type="match status" value="1"/>
</dbReference>
<evidence type="ECO:0000259" key="1">
    <source>
        <dbReference type="PROSITE" id="PS51186"/>
    </source>
</evidence>
<dbReference type="Pfam" id="PF13302">
    <property type="entry name" value="Acetyltransf_3"/>
    <property type="match status" value="1"/>
</dbReference>
<dbReference type="GO" id="GO:0016747">
    <property type="term" value="F:acyltransferase activity, transferring groups other than amino-acyl groups"/>
    <property type="evidence" value="ECO:0007669"/>
    <property type="project" value="InterPro"/>
</dbReference>
<dbReference type="EMBL" id="CP009455">
    <property type="protein sequence ID" value="AIR90963.1"/>
    <property type="molecule type" value="Genomic_DNA"/>
</dbReference>
<dbReference type="KEGG" id="psw:LK03_17580"/>
<gene>
    <name evidence="2" type="ORF">LK03_17580</name>
</gene>
<dbReference type="AlphaFoldDB" id="A0A089YGX2"/>
<sequence>MQPLHTCRLTLRAFSAQDGAALLDYLHQPTASCFFSLAVADLDAAANEARKRAEGESYRAVCLRETGALIGDLFAEAEGDTFSIGWHLNPRYAGQGYAFEAAAALVRELFEQRQARRLYAYVEDTNLASQRLCEKLGMRREGVFMEYVTFSNDEHGQPIYENTQQYALLRHEWLAQQR</sequence>